<keyword evidence="2" id="KW-0150">Chloroplast</keyword>
<comment type="similarity">
    <text evidence="1">Belongs to the glycosyltransferase group 1 family. Glycosyltransferase 4 subfamily.</text>
</comment>
<evidence type="ECO:0000256" key="13">
    <source>
        <dbReference type="ARBA" id="ARBA00071595"/>
    </source>
</evidence>
<organism evidence="15 16">
    <name type="scientific">Morella rubra</name>
    <name type="common">Chinese bayberry</name>
    <dbReference type="NCBI Taxonomy" id="262757"/>
    <lineage>
        <taxon>Eukaryota</taxon>
        <taxon>Viridiplantae</taxon>
        <taxon>Streptophyta</taxon>
        <taxon>Embryophyta</taxon>
        <taxon>Tracheophyta</taxon>
        <taxon>Spermatophyta</taxon>
        <taxon>Magnoliopsida</taxon>
        <taxon>eudicotyledons</taxon>
        <taxon>Gunneridae</taxon>
        <taxon>Pentapetalae</taxon>
        <taxon>rosids</taxon>
        <taxon>fabids</taxon>
        <taxon>Fagales</taxon>
        <taxon>Myricaceae</taxon>
        <taxon>Morella</taxon>
    </lineage>
</organism>
<keyword evidence="8" id="KW-0472">Membrane</keyword>
<evidence type="ECO:0000256" key="3">
    <source>
        <dbReference type="ARBA" id="ARBA00022640"/>
    </source>
</evidence>
<evidence type="ECO:0000256" key="5">
    <source>
        <dbReference type="ARBA" id="ARBA00022679"/>
    </source>
</evidence>
<dbReference type="CDD" id="cd01635">
    <property type="entry name" value="Glycosyltransferase_GTB-type"/>
    <property type="match status" value="1"/>
</dbReference>
<proteinExistence type="inferred from homology"/>
<accession>A0A6A1UMM6</accession>
<dbReference type="Proteomes" id="UP000516437">
    <property type="component" value="Unassembled WGS sequence"/>
</dbReference>
<keyword evidence="7" id="KW-0809">Transit peptide</keyword>
<keyword evidence="4" id="KW-0328">Glycosyltransferase</keyword>
<evidence type="ECO:0000256" key="2">
    <source>
        <dbReference type="ARBA" id="ARBA00022528"/>
    </source>
</evidence>
<dbReference type="InterPro" id="IPR044525">
    <property type="entry name" value="DGDG1/2"/>
</dbReference>
<keyword evidence="3" id="KW-0934">Plastid</keyword>
<keyword evidence="6" id="KW-1002">Plastid outer membrane</keyword>
<gene>
    <name evidence="15" type="ORF">CJ030_MR0G004704</name>
</gene>
<dbReference type="Gene3D" id="3.40.50.2000">
    <property type="entry name" value="Glycogen Phosphorylase B"/>
    <property type="match status" value="2"/>
</dbReference>
<evidence type="ECO:0000256" key="9">
    <source>
        <dbReference type="ARBA" id="ARBA00024013"/>
    </source>
</evidence>
<dbReference type="GO" id="GO:0019375">
    <property type="term" value="P:galactolipid biosynthetic process"/>
    <property type="evidence" value="ECO:0007669"/>
    <property type="project" value="TreeGrafter"/>
</dbReference>
<feature type="domain" description="Glycosyl transferase family 1" evidence="14">
    <location>
        <begin position="546"/>
        <end position="679"/>
    </location>
</feature>
<evidence type="ECO:0000259" key="14">
    <source>
        <dbReference type="Pfam" id="PF00534"/>
    </source>
</evidence>
<evidence type="ECO:0000256" key="11">
    <source>
        <dbReference type="ARBA" id="ARBA00048651"/>
    </source>
</evidence>
<dbReference type="FunFam" id="3.40.50.2000:FF:000325">
    <property type="entry name" value="Digalactosyldiacylglycerol synthase 1, chloroplastic"/>
    <property type="match status" value="1"/>
</dbReference>
<evidence type="ECO:0000256" key="12">
    <source>
        <dbReference type="ARBA" id="ARBA00057281"/>
    </source>
</evidence>
<dbReference type="EC" id="2.4.1.241" evidence="10"/>
<dbReference type="AlphaFoldDB" id="A0A6A1UMM6"/>
<dbReference type="PANTHER" id="PTHR46132">
    <property type="entry name" value="DIGALACTOSYLDIACYLGLYCEROL SYNTHASE 2, CHLOROPLASTIC"/>
    <property type="match status" value="1"/>
</dbReference>
<evidence type="ECO:0000256" key="1">
    <source>
        <dbReference type="ARBA" id="ARBA00009481"/>
    </source>
</evidence>
<comment type="catalytic activity">
    <reaction evidence="11">
        <text>a 1,2-diacyl-3-O-(beta-D-galactosyl)-sn-glycerol + UDP-alpha-D-galactose = a 1,2-diacyl-3-O-[alpha-D-galactosyl-(1-&gt;6)-beta-D-galactosyl]-sn-glycerol + UDP + H(+)</text>
        <dbReference type="Rhea" id="RHEA:10520"/>
        <dbReference type="ChEBI" id="CHEBI:15378"/>
        <dbReference type="ChEBI" id="CHEBI:17615"/>
        <dbReference type="ChEBI" id="CHEBI:28396"/>
        <dbReference type="ChEBI" id="CHEBI:58223"/>
        <dbReference type="ChEBI" id="CHEBI:66914"/>
        <dbReference type="EC" id="2.4.1.241"/>
    </reaction>
</comment>
<evidence type="ECO:0000256" key="10">
    <source>
        <dbReference type="ARBA" id="ARBA00024055"/>
    </source>
</evidence>
<dbReference type="OrthoDB" id="44480at2759"/>
<keyword evidence="5" id="KW-0808">Transferase</keyword>
<comment type="function">
    <text evidence="12">Involved in the synthesis of diacylglycerol galactolipids that are specifically found in thylakoid and in nodule peribacteroid membranes. Specific for alpha-glycosidic linkages.</text>
</comment>
<evidence type="ECO:0000256" key="8">
    <source>
        <dbReference type="ARBA" id="ARBA00023136"/>
    </source>
</evidence>
<protein>
    <recommendedName>
        <fullName evidence="13">Digalactosyldiacylglycerol synthase 1, chloroplastic</fullName>
        <ecNumber evidence="10">2.4.1.241</ecNumber>
    </recommendedName>
</protein>
<sequence>MVNENQPSTSSTALSFISKGWREVRDSADADLQLMRDRANSFKNIATSFDRELENFFNSASTSFSVPAIRSPPPPAEIEFVKKLQPKLSEFRRAYSSPDFSKKVLEKWSPRARIRIDLSAIKNAIVSEVEDTDGIIDFERARRRNIVKFREFWGEWKGEGEGEEAQSRDWEPIRALKTRLREFEKPTEIFGGFKKSEFVEKVKSSLKAMCKEPQESKEVPPLDVPELLAYLVRQSGPFLDHLGVGREICDKIVESLCSKRRNQLLLHSLSAGESSVLGDDSIHGDLDLRIASVLQSTGHSYEGGFWTDHAKRDPSAGKRNVAIVTTASLPWMTGTAVNPLFRAAYLAKSAKQNVTLLVPWLSKSDQELVYPNNLTFSSPEEQESFIRSWLEERIGFKADFKISFYPGKFSKERRSIIPAGDTSQFIPSKDADIAILEEPEHLNWYHHGKRWTDKFNHVVGIVHTNYLEYIKREKNGALQAFLVKHINNWVTRAYCHKVLRLSAATQNLPKSVICNVHGVNPKFLKIGEKVAAERELGQEAFSKGAYFLGKMVWAKGYRELIDLLAKNKNNLDGFRMDVFGNGEDAHDVQSAAKRLDLNLNFLRGRDHADDSLHGYKVFINPSVSDVLCTATAEALAMGKFVICADHPSNEFFRTFPNCLTYKTSEDFVAKVKEALASEPQPLTPEQMYNLSWEAATQRFMEYSELDKFLNSNEEGAKSSRNNGKIIKQSASLPCLTQMVDGGLAFAHYCLTGNEFLRRCTGAIPGTRDYDTQHCKDLNLLPPHVQNPIYGW</sequence>
<name>A0A6A1UMM6_9ROSI</name>
<dbReference type="FunFam" id="3.40.50.2000:FF:000218">
    <property type="entry name" value="Digalactosyldiacylglycerol synthase 1, chloroplastic-like"/>
    <property type="match status" value="1"/>
</dbReference>
<dbReference type="GO" id="GO:0046481">
    <property type="term" value="F:digalactosyldiacylglycerol synthase activity"/>
    <property type="evidence" value="ECO:0007669"/>
    <property type="project" value="UniProtKB-EC"/>
</dbReference>
<dbReference type="Pfam" id="PF00534">
    <property type="entry name" value="Glycos_transf_1"/>
    <property type="match status" value="1"/>
</dbReference>
<comment type="subcellular location">
    <subcellularLocation>
        <location evidence="9">Plastid</location>
        <location evidence="9">Chloroplast outer membrane</location>
    </subcellularLocation>
</comment>
<keyword evidence="16" id="KW-1185">Reference proteome</keyword>
<evidence type="ECO:0000313" key="16">
    <source>
        <dbReference type="Proteomes" id="UP000516437"/>
    </source>
</evidence>
<reference evidence="15 16" key="1">
    <citation type="journal article" date="2019" name="Plant Biotechnol. J.">
        <title>The red bayberry genome and genetic basis of sex determination.</title>
        <authorList>
            <person name="Jia H.M."/>
            <person name="Jia H.J."/>
            <person name="Cai Q.L."/>
            <person name="Wang Y."/>
            <person name="Zhao H.B."/>
            <person name="Yang W.F."/>
            <person name="Wang G.Y."/>
            <person name="Li Y.H."/>
            <person name="Zhan D.L."/>
            <person name="Shen Y.T."/>
            <person name="Niu Q.F."/>
            <person name="Chang L."/>
            <person name="Qiu J."/>
            <person name="Zhao L."/>
            <person name="Xie H.B."/>
            <person name="Fu W.Y."/>
            <person name="Jin J."/>
            <person name="Li X.W."/>
            <person name="Jiao Y."/>
            <person name="Zhou C.C."/>
            <person name="Tu T."/>
            <person name="Chai C.Y."/>
            <person name="Gao J.L."/>
            <person name="Fan L.J."/>
            <person name="van de Weg E."/>
            <person name="Wang J.Y."/>
            <person name="Gao Z.S."/>
        </authorList>
    </citation>
    <scope>NUCLEOTIDE SEQUENCE [LARGE SCALE GENOMIC DNA]</scope>
    <source>
        <tissue evidence="15">Leaves</tissue>
    </source>
</reference>
<evidence type="ECO:0000313" key="15">
    <source>
        <dbReference type="EMBL" id="KAB1201168.1"/>
    </source>
</evidence>
<comment type="caution">
    <text evidence="15">The sequence shown here is derived from an EMBL/GenBank/DDBJ whole genome shotgun (WGS) entry which is preliminary data.</text>
</comment>
<evidence type="ECO:0000256" key="6">
    <source>
        <dbReference type="ARBA" id="ARBA00022805"/>
    </source>
</evidence>
<dbReference type="SUPFAM" id="SSF53756">
    <property type="entry name" value="UDP-Glycosyltransferase/glycogen phosphorylase"/>
    <property type="match status" value="1"/>
</dbReference>
<evidence type="ECO:0000256" key="4">
    <source>
        <dbReference type="ARBA" id="ARBA00022676"/>
    </source>
</evidence>
<dbReference type="PANTHER" id="PTHR46132:SF6">
    <property type="entry name" value="DIGALACTOSYLDIACYLGLYCEROL SYNTHASE 1, CHLOROPLASTIC"/>
    <property type="match status" value="1"/>
</dbReference>
<evidence type="ECO:0000256" key="7">
    <source>
        <dbReference type="ARBA" id="ARBA00022946"/>
    </source>
</evidence>
<dbReference type="GO" id="GO:0009707">
    <property type="term" value="C:chloroplast outer membrane"/>
    <property type="evidence" value="ECO:0007669"/>
    <property type="project" value="UniProtKB-SubCell"/>
</dbReference>
<dbReference type="EMBL" id="RXIC02000092">
    <property type="protein sequence ID" value="KAB1201168.1"/>
    <property type="molecule type" value="Genomic_DNA"/>
</dbReference>
<dbReference type="InterPro" id="IPR001296">
    <property type="entry name" value="Glyco_trans_1"/>
</dbReference>